<dbReference type="GeneID" id="14885969"/>
<dbReference type="EMBL" id="KB206890">
    <property type="protein sequence ID" value="ELP86948.1"/>
    <property type="molecule type" value="Genomic_DNA"/>
</dbReference>
<dbReference type="RefSeq" id="XP_004253719.1">
    <property type="nucleotide sequence ID" value="XM_004253671.1"/>
</dbReference>
<dbReference type="AlphaFoldDB" id="A0A0A1U2R1"/>
<proteinExistence type="predicted"/>
<feature type="non-terminal residue" evidence="1">
    <location>
        <position position="1"/>
    </location>
</feature>
<dbReference type="VEuPathDB" id="AmoebaDB:EIN_316170"/>
<organism evidence="1 2">
    <name type="scientific">Entamoeba invadens IP1</name>
    <dbReference type="NCBI Taxonomy" id="370355"/>
    <lineage>
        <taxon>Eukaryota</taxon>
        <taxon>Amoebozoa</taxon>
        <taxon>Evosea</taxon>
        <taxon>Archamoebae</taxon>
        <taxon>Mastigamoebida</taxon>
        <taxon>Entamoebidae</taxon>
        <taxon>Entamoeba</taxon>
    </lineage>
</organism>
<accession>A0A0A1U2R1</accession>
<gene>
    <name evidence="1" type="ORF">EIN_316170</name>
</gene>
<protein>
    <submittedName>
        <fullName evidence="1">Uncharacterized protein</fullName>
    </submittedName>
</protein>
<sequence>AILQRVDLCLNQDVTKKDGRIISDEVLLDFPSLKKWDSYINFIAGKHTHTKQLYETIQYVELNWLIHFELHTPFVLSYYKYWTELVPKDDVPKFPGFELFKMDIFRLVSIKLKEEAPLTQEMAAVLVCFGVLHKDTLQAFLEKMKEKEDILGDTGKKSLFGFYHLIFDELKSRKIIPTKYLDLSKTGCAAII</sequence>
<name>A0A0A1U2R1_ENTIV</name>
<dbReference type="Proteomes" id="UP000014680">
    <property type="component" value="Unassembled WGS sequence"/>
</dbReference>
<dbReference type="KEGG" id="eiv:EIN_316170"/>
<evidence type="ECO:0000313" key="1">
    <source>
        <dbReference type="EMBL" id="ELP86948.1"/>
    </source>
</evidence>
<keyword evidence="2" id="KW-1185">Reference proteome</keyword>
<evidence type="ECO:0000313" key="2">
    <source>
        <dbReference type="Proteomes" id="UP000014680"/>
    </source>
</evidence>
<reference evidence="1 2" key="1">
    <citation type="submission" date="2012-10" db="EMBL/GenBank/DDBJ databases">
        <authorList>
            <person name="Zafar N."/>
            <person name="Inman J."/>
            <person name="Hall N."/>
            <person name="Lorenzi H."/>
            <person name="Caler E."/>
        </authorList>
    </citation>
    <scope>NUCLEOTIDE SEQUENCE [LARGE SCALE GENOMIC DNA]</scope>
    <source>
        <strain evidence="1 2">IP1</strain>
    </source>
</reference>